<dbReference type="EnsemblMetazoa" id="AMEM009591-RA">
    <property type="protein sequence ID" value="AMEM009591-PA"/>
    <property type="gene ID" value="AMEM009591"/>
</dbReference>
<organism evidence="1 2">
    <name type="scientific">Anopheles merus</name>
    <name type="common">Mosquito</name>
    <dbReference type="NCBI Taxonomy" id="30066"/>
    <lineage>
        <taxon>Eukaryota</taxon>
        <taxon>Metazoa</taxon>
        <taxon>Ecdysozoa</taxon>
        <taxon>Arthropoda</taxon>
        <taxon>Hexapoda</taxon>
        <taxon>Insecta</taxon>
        <taxon>Pterygota</taxon>
        <taxon>Neoptera</taxon>
        <taxon>Endopterygota</taxon>
        <taxon>Diptera</taxon>
        <taxon>Nematocera</taxon>
        <taxon>Culicoidea</taxon>
        <taxon>Culicidae</taxon>
        <taxon>Anophelinae</taxon>
        <taxon>Anopheles</taxon>
    </lineage>
</organism>
<sequence>MVLKTHMFLEPLEVSVQIDLHQLGRLHAGQKRCRAGHLKRMVHRQLAQLNALPFAVLGRFRTHLPQLPIGRMPRLWATRFQRRQRFVQHNVQVGRELDVVDLHHIEVVEPEQLQASLDTLARLLRTVVEHPVVLALVTAHFRGHVGDLLQEGGPQLLQVRQMLAVADVQQRGERGIAVLMLQLTMLFCTCMYLPNSITWLVAATPYRSGWYVQCLFSSISMHVNPSVRILPQRLHLVHHQARGQLGDVAEKVNPLEERFQQRPLERIDIVQHQVGVDLLHRPIHIDRFVLILVALLIVQRVVDFLPPFGILRDGGTGMIDRNIAISIFVVIV</sequence>
<proteinExistence type="predicted"/>
<dbReference type="VEuPathDB" id="VectorBase:AMEM009591"/>
<accession>A0A182V6C3</accession>
<keyword evidence="2" id="KW-1185">Reference proteome</keyword>
<dbReference type="AlphaFoldDB" id="A0A182V6C3"/>
<name>A0A182V6C3_ANOME</name>
<evidence type="ECO:0000313" key="2">
    <source>
        <dbReference type="Proteomes" id="UP000075903"/>
    </source>
</evidence>
<protein>
    <submittedName>
        <fullName evidence="1">Uncharacterized protein</fullName>
    </submittedName>
</protein>
<reference evidence="1" key="1">
    <citation type="submission" date="2020-05" db="UniProtKB">
        <authorList>
            <consortium name="EnsemblMetazoa"/>
        </authorList>
    </citation>
    <scope>IDENTIFICATION</scope>
    <source>
        <strain evidence="1">MAF</strain>
    </source>
</reference>
<dbReference type="Proteomes" id="UP000075903">
    <property type="component" value="Unassembled WGS sequence"/>
</dbReference>
<evidence type="ECO:0000313" key="1">
    <source>
        <dbReference type="EnsemblMetazoa" id="AMEM009591-PA"/>
    </source>
</evidence>